<dbReference type="AlphaFoldDB" id="A0A8X6MCR8"/>
<evidence type="ECO:0000313" key="1">
    <source>
        <dbReference type="EMBL" id="GFS44682.1"/>
    </source>
</evidence>
<feature type="non-terminal residue" evidence="1">
    <location>
        <position position="90"/>
    </location>
</feature>
<name>A0A8X6MCR8_9ARAC</name>
<comment type="caution">
    <text evidence="1">The sequence shown here is derived from an EMBL/GenBank/DDBJ whole genome shotgun (WGS) entry which is preliminary data.</text>
</comment>
<organism evidence="1 2">
    <name type="scientific">Trichonephila inaurata madagascariensis</name>
    <dbReference type="NCBI Taxonomy" id="2747483"/>
    <lineage>
        <taxon>Eukaryota</taxon>
        <taxon>Metazoa</taxon>
        <taxon>Ecdysozoa</taxon>
        <taxon>Arthropoda</taxon>
        <taxon>Chelicerata</taxon>
        <taxon>Arachnida</taxon>
        <taxon>Araneae</taxon>
        <taxon>Araneomorphae</taxon>
        <taxon>Entelegynae</taxon>
        <taxon>Araneoidea</taxon>
        <taxon>Nephilidae</taxon>
        <taxon>Trichonephila</taxon>
        <taxon>Trichonephila inaurata</taxon>
    </lineage>
</organism>
<sequence length="90" mass="10153">MINTLPSFLEILIFELVLELIKHFSQIQSFDGVLSDTTASEPVTTVDERIQIVHCFTVWKTCEALDLKAKFVPLPGTTVLIRTPHRGVDQ</sequence>
<dbReference type="Proteomes" id="UP000886998">
    <property type="component" value="Unassembled WGS sequence"/>
</dbReference>
<keyword evidence="2" id="KW-1185">Reference proteome</keyword>
<dbReference type="EMBL" id="BMAV01025782">
    <property type="protein sequence ID" value="GFS44682.1"/>
    <property type="molecule type" value="Genomic_DNA"/>
</dbReference>
<reference evidence="1" key="1">
    <citation type="submission" date="2020-08" db="EMBL/GenBank/DDBJ databases">
        <title>Multicomponent nature underlies the extraordinary mechanical properties of spider dragline silk.</title>
        <authorList>
            <person name="Kono N."/>
            <person name="Nakamura H."/>
            <person name="Mori M."/>
            <person name="Yoshida Y."/>
            <person name="Ohtoshi R."/>
            <person name="Malay A.D."/>
            <person name="Moran D.A.P."/>
            <person name="Tomita M."/>
            <person name="Numata K."/>
            <person name="Arakawa K."/>
        </authorList>
    </citation>
    <scope>NUCLEOTIDE SEQUENCE</scope>
</reference>
<dbReference type="OrthoDB" id="6430898at2759"/>
<evidence type="ECO:0000313" key="2">
    <source>
        <dbReference type="Proteomes" id="UP000886998"/>
    </source>
</evidence>
<gene>
    <name evidence="1" type="ORF">TNIN_93801</name>
</gene>
<protein>
    <submittedName>
        <fullName evidence="1">Uncharacterized protein</fullName>
    </submittedName>
</protein>
<accession>A0A8X6MCR8</accession>
<proteinExistence type="predicted"/>